<evidence type="ECO:0000313" key="2">
    <source>
        <dbReference type="EMBL" id="AGH95383.1"/>
    </source>
</evidence>
<proteinExistence type="predicted"/>
<dbReference type="HOGENOM" id="CLU_1861271_0_0_7"/>
<dbReference type="KEGG" id="bex:A11Q_1167"/>
<feature type="region of interest" description="Disordered" evidence="1">
    <location>
        <begin position="1"/>
        <end position="20"/>
    </location>
</feature>
<evidence type="ECO:0000256" key="1">
    <source>
        <dbReference type="SAM" id="MobiDB-lite"/>
    </source>
</evidence>
<evidence type="ECO:0000313" key="3">
    <source>
        <dbReference type="Proteomes" id="UP000012040"/>
    </source>
</evidence>
<protein>
    <submittedName>
        <fullName evidence="2">Uncharacterized protein</fullName>
    </submittedName>
</protein>
<dbReference type="RefSeq" id="WP_015469873.1">
    <property type="nucleotide sequence ID" value="NC_020813.1"/>
</dbReference>
<dbReference type="STRING" id="1184267.A11Q_1167"/>
<dbReference type="EMBL" id="CP003537">
    <property type="protein sequence ID" value="AGH95383.1"/>
    <property type="molecule type" value="Genomic_DNA"/>
</dbReference>
<gene>
    <name evidence="2" type="ORF">A11Q_1167</name>
</gene>
<keyword evidence="3" id="KW-1185">Reference proteome</keyword>
<accession>M4V841</accession>
<dbReference type="AlphaFoldDB" id="M4V841"/>
<sequence length="137" mass="15458">MAKTNDINKKKRSQPKNPDSAFVRNLTKLMRGRDNKFTLKEISRLCGGTPISTIQGWLEGHNPKIDAIHRLLKNLKSEHGLEFDFKEFLTGEPPLVAPPQLRPEDLFEEGTITKTGIFKVTLVELVPKGSKLPKGRK</sequence>
<dbReference type="PATRIC" id="fig|1184267.3.peg.1182"/>
<dbReference type="Proteomes" id="UP000012040">
    <property type="component" value="Chromosome"/>
</dbReference>
<organism evidence="2 3">
    <name type="scientific">Pseudobdellovibrio exovorus JSS</name>
    <dbReference type="NCBI Taxonomy" id="1184267"/>
    <lineage>
        <taxon>Bacteria</taxon>
        <taxon>Pseudomonadati</taxon>
        <taxon>Bdellovibrionota</taxon>
        <taxon>Bdellovibrionia</taxon>
        <taxon>Bdellovibrionales</taxon>
        <taxon>Pseudobdellovibrionaceae</taxon>
        <taxon>Pseudobdellovibrio</taxon>
    </lineage>
</organism>
<reference evidence="2 3" key="1">
    <citation type="journal article" date="2013" name="ISME J.">
        <title>By their genes ye shall know them: genomic signatures of predatory bacteria.</title>
        <authorList>
            <person name="Pasternak Z."/>
            <person name="Pietrokovski S."/>
            <person name="Rotem O."/>
            <person name="Gophna U."/>
            <person name="Lurie-Weinberger M.N."/>
            <person name="Jurkevitch E."/>
        </authorList>
    </citation>
    <scope>NUCLEOTIDE SEQUENCE [LARGE SCALE GENOMIC DNA]</scope>
    <source>
        <strain evidence="2 3">JSS</strain>
    </source>
</reference>
<name>M4V841_9BACT</name>